<dbReference type="OrthoDB" id="3344688at2759"/>
<reference evidence="2" key="2">
    <citation type="submission" date="2015-01" db="EMBL/GenBank/DDBJ databases">
        <title>Evolutionary Origins and Diversification of the Mycorrhizal Mutualists.</title>
        <authorList>
            <consortium name="DOE Joint Genome Institute"/>
            <consortium name="Mycorrhizal Genomics Consortium"/>
            <person name="Kohler A."/>
            <person name="Kuo A."/>
            <person name="Nagy L.G."/>
            <person name="Floudas D."/>
            <person name="Copeland A."/>
            <person name="Barry K.W."/>
            <person name="Cichocki N."/>
            <person name="Veneault-Fourrey C."/>
            <person name="LaButti K."/>
            <person name="Lindquist E.A."/>
            <person name="Lipzen A."/>
            <person name="Lundell T."/>
            <person name="Morin E."/>
            <person name="Murat C."/>
            <person name="Riley R."/>
            <person name="Ohm R."/>
            <person name="Sun H."/>
            <person name="Tunlid A."/>
            <person name="Henrissat B."/>
            <person name="Grigoriev I.V."/>
            <person name="Hibbett D.S."/>
            <person name="Martin F."/>
        </authorList>
    </citation>
    <scope>NUCLEOTIDE SEQUENCE [LARGE SCALE GENOMIC DNA]</scope>
    <source>
        <strain evidence="2">Ve08.2h10</strain>
    </source>
</reference>
<dbReference type="EMBL" id="KN825055">
    <property type="protein sequence ID" value="KIK95226.1"/>
    <property type="molecule type" value="Genomic_DNA"/>
</dbReference>
<feature type="non-terminal residue" evidence="1">
    <location>
        <position position="1"/>
    </location>
</feature>
<evidence type="ECO:0000313" key="1">
    <source>
        <dbReference type="EMBL" id="KIK95226.1"/>
    </source>
</evidence>
<keyword evidence="2" id="KW-1185">Reference proteome</keyword>
<proteinExistence type="predicted"/>
<dbReference type="InParanoid" id="A0A0D0DYD2"/>
<dbReference type="HOGENOM" id="CLU_001650_16_0_1"/>
<accession>A0A0D0DYD2</accession>
<dbReference type="Proteomes" id="UP000054538">
    <property type="component" value="Unassembled WGS sequence"/>
</dbReference>
<gene>
    <name evidence="1" type="ORF">PAXRUDRAFT_87043</name>
</gene>
<protein>
    <submittedName>
        <fullName evidence="1">Unplaced genomic scaffold scaffold_233, whole genome shotgun sequence</fullName>
    </submittedName>
</protein>
<organism evidence="1 2">
    <name type="scientific">Paxillus rubicundulus Ve08.2h10</name>
    <dbReference type="NCBI Taxonomy" id="930991"/>
    <lineage>
        <taxon>Eukaryota</taxon>
        <taxon>Fungi</taxon>
        <taxon>Dikarya</taxon>
        <taxon>Basidiomycota</taxon>
        <taxon>Agaricomycotina</taxon>
        <taxon>Agaricomycetes</taxon>
        <taxon>Agaricomycetidae</taxon>
        <taxon>Boletales</taxon>
        <taxon>Paxilineae</taxon>
        <taxon>Paxillaceae</taxon>
        <taxon>Paxillus</taxon>
    </lineage>
</organism>
<dbReference type="STRING" id="930991.A0A0D0DYD2"/>
<reference evidence="1 2" key="1">
    <citation type="submission" date="2014-04" db="EMBL/GenBank/DDBJ databases">
        <authorList>
            <consortium name="DOE Joint Genome Institute"/>
            <person name="Kuo A."/>
            <person name="Kohler A."/>
            <person name="Jargeat P."/>
            <person name="Nagy L.G."/>
            <person name="Floudas D."/>
            <person name="Copeland A."/>
            <person name="Barry K.W."/>
            <person name="Cichocki N."/>
            <person name="Veneault-Fourrey C."/>
            <person name="LaButti K."/>
            <person name="Lindquist E.A."/>
            <person name="Lipzen A."/>
            <person name="Lundell T."/>
            <person name="Morin E."/>
            <person name="Murat C."/>
            <person name="Sun H."/>
            <person name="Tunlid A."/>
            <person name="Henrissat B."/>
            <person name="Grigoriev I.V."/>
            <person name="Hibbett D.S."/>
            <person name="Martin F."/>
            <person name="Nordberg H.P."/>
            <person name="Cantor M.N."/>
            <person name="Hua S.X."/>
        </authorList>
    </citation>
    <scope>NUCLEOTIDE SEQUENCE [LARGE SCALE GENOMIC DNA]</scope>
    <source>
        <strain evidence="1 2">Ve08.2h10</strain>
    </source>
</reference>
<evidence type="ECO:0000313" key="2">
    <source>
        <dbReference type="Proteomes" id="UP000054538"/>
    </source>
</evidence>
<name>A0A0D0DYD2_9AGAM</name>
<sequence length="65" mass="7655">TKHIQRKYHFIQDDFITKGEAIIHYVPTNDMVVDILTKPLPLIQEQHWKFIWGMGLQMCLSGSDK</sequence>
<dbReference type="AlphaFoldDB" id="A0A0D0DYD2"/>
<feature type="non-terminal residue" evidence="1">
    <location>
        <position position="65"/>
    </location>
</feature>